<accession>A0ABQ8TPU0</accession>
<protein>
    <submittedName>
        <fullName evidence="1">Uncharacterized protein</fullName>
    </submittedName>
</protein>
<proteinExistence type="predicted"/>
<reference evidence="1 2" key="1">
    <citation type="journal article" date="2022" name="Allergy">
        <title>Genome assembly and annotation of Periplaneta americana reveal a comprehensive cockroach allergen profile.</title>
        <authorList>
            <person name="Wang L."/>
            <person name="Xiong Q."/>
            <person name="Saelim N."/>
            <person name="Wang L."/>
            <person name="Nong W."/>
            <person name="Wan A.T."/>
            <person name="Shi M."/>
            <person name="Liu X."/>
            <person name="Cao Q."/>
            <person name="Hui J.H.L."/>
            <person name="Sookrung N."/>
            <person name="Leung T.F."/>
            <person name="Tungtrongchitr A."/>
            <person name="Tsui S.K.W."/>
        </authorList>
    </citation>
    <scope>NUCLEOTIDE SEQUENCE [LARGE SCALE GENOMIC DNA]</scope>
    <source>
        <strain evidence="1">PWHHKU_190912</strain>
    </source>
</reference>
<evidence type="ECO:0000313" key="1">
    <source>
        <dbReference type="EMBL" id="KAJ4447946.1"/>
    </source>
</evidence>
<evidence type="ECO:0000313" key="2">
    <source>
        <dbReference type="Proteomes" id="UP001148838"/>
    </source>
</evidence>
<comment type="caution">
    <text evidence="1">The sequence shown here is derived from an EMBL/GenBank/DDBJ whole genome shotgun (WGS) entry which is preliminary data.</text>
</comment>
<sequence>MSSSGRRKKWICRGITLHWRITNQVPLFAFGAEIALPNQKAYTDCQLITEDKVRDLKSLLPDIPEDKSELFCTLTSSWPKSKVGGKWRKHRREEVKK</sequence>
<dbReference type="EMBL" id="JAJSOF020000005">
    <property type="protein sequence ID" value="KAJ4447946.1"/>
    <property type="molecule type" value="Genomic_DNA"/>
</dbReference>
<keyword evidence="2" id="KW-1185">Reference proteome</keyword>
<gene>
    <name evidence="1" type="ORF">ANN_09956</name>
</gene>
<dbReference type="Proteomes" id="UP001148838">
    <property type="component" value="Unassembled WGS sequence"/>
</dbReference>
<name>A0ABQ8TPU0_PERAM</name>
<organism evidence="1 2">
    <name type="scientific">Periplaneta americana</name>
    <name type="common">American cockroach</name>
    <name type="synonym">Blatta americana</name>
    <dbReference type="NCBI Taxonomy" id="6978"/>
    <lineage>
        <taxon>Eukaryota</taxon>
        <taxon>Metazoa</taxon>
        <taxon>Ecdysozoa</taxon>
        <taxon>Arthropoda</taxon>
        <taxon>Hexapoda</taxon>
        <taxon>Insecta</taxon>
        <taxon>Pterygota</taxon>
        <taxon>Neoptera</taxon>
        <taxon>Polyneoptera</taxon>
        <taxon>Dictyoptera</taxon>
        <taxon>Blattodea</taxon>
        <taxon>Blattoidea</taxon>
        <taxon>Blattidae</taxon>
        <taxon>Blattinae</taxon>
        <taxon>Periplaneta</taxon>
    </lineage>
</organism>